<keyword evidence="1 2" id="KW-0812">Transmembrane</keyword>
<feature type="transmembrane region" description="Helical" evidence="1">
    <location>
        <begin position="118"/>
        <end position="136"/>
    </location>
</feature>
<dbReference type="Proteomes" id="UP000018208">
    <property type="component" value="Unassembled WGS sequence"/>
</dbReference>
<evidence type="ECO:0000256" key="1">
    <source>
        <dbReference type="SAM" id="Phobius"/>
    </source>
</evidence>
<sequence length="332" mass="37669">MHIYYQTPIKILLYILQYCIVINHYPSTTHACLGAIYGTTWGPVLVVPTSVADSYQRQNIQTVFGIACACTLQVRIPFLVYCAPGLISEYILVSIVVYYINTIVYTKYPYRHPLPMHIYYQTPIKIFLYILQYCILIKHYPSTTHACLGAIYGTTWGPVLVVPTSVADSYQRQNTNSLRHSLCLYSTGKNTLPSATLYLGSQVNMYQQAQQYIIQVQQQYTKYPYKHHSQCIYTTKLQLRYYYIYYSIAYSSSTMPVPLTPALVLSMELLGVPVLVVPTSVAASYAKYEGQAIIHYANSIDSGSQHQNVEGLSQHKVSPVLNKLRYCYLAGS</sequence>
<feature type="transmembrane region" description="Helical" evidence="1">
    <location>
        <begin position="78"/>
        <end position="98"/>
    </location>
</feature>
<keyword evidence="1" id="KW-1133">Transmembrane helix</keyword>
<reference evidence="2 3" key="1">
    <citation type="journal article" date="2014" name="PLoS Genet.">
        <title>The Genome of Spironucleus salmonicida Highlights a Fish Pathogen Adapted to Fluctuating Environments.</title>
        <authorList>
            <person name="Xu F."/>
            <person name="Jerlstrom-Hultqvist J."/>
            <person name="Einarsson E."/>
            <person name="Astvaldsson A."/>
            <person name="Svard S.G."/>
            <person name="Andersson J.O."/>
        </authorList>
    </citation>
    <scope>NUCLEOTIDE SEQUENCE [LARGE SCALE GENOMIC DNA]</scope>
    <source>
        <strain evidence="2 3">ATCC 50377</strain>
    </source>
</reference>
<accession>A0A9P8LV81</accession>
<dbReference type="RefSeq" id="XP_067765390.1">
    <property type="nucleotide sequence ID" value="XM_067906122.1"/>
</dbReference>
<keyword evidence="1" id="KW-0472">Membrane</keyword>
<evidence type="ECO:0000313" key="3">
    <source>
        <dbReference type="Proteomes" id="UP000018208"/>
    </source>
</evidence>
<comment type="caution">
    <text evidence="2">The sequence shown here is derived from an EMBL/GenBank/DDBJ whole genome shotgun (WGS) entry which is preliminary data.</text>
</comment>
<dbReference type="EMBL" id="AUWU02000003">
    <property type="protein sequence ID" value="KAH0574617.1"/>
    <property type="molecule type" value="Genomic_DNA"/>
</dbReference>
<protein>
    <submittedName>
        <fullName evidence="2">Transmembrane domain-containing protein</fullName>
    </submittedName>
</protein>
<dbReference type="AlphaFoldDB" id="A0A9P8LV81"/>
<name>A0A9P8LV81_9EUKA</name>
<dbReference type="KEGG" id="ssao:94296255"/>
<gene>
    <name evidence="2" type="ORF">SS50377_22232</name>
</gene>
<proteinExistence type="predicted"/>
<organism evidence="2 3">
    <name type="scientific">Spironucleus salmonicida</name>
    <dbReference type="NCBI Taxonomy" id="348837"/>
    <lineage>
        <taxon>Eukaryota</taxon>
        <taxon>Metamonada</taxon>
        <taxon>Diplomonadida</taxon>
        <taxon>Hexamitidae</taxon>
        <taxon>Hexamitinae</taxon>
        <taxon>Spironucleus</taxon>
    </lineage>
</organism>
<dbReference type="GeneID" id="94296255"/>
<evidence type="ECO:0000313" key="2">
    <source>
        <dbReference type="EMBL" id="KAH0574617.1"/>
    </source>
</evidence>
<keyword evidence="3" id="KW-1185">Reference proteome</keyword>